<evidence type="ECO:0008006" key="7">
    <source>
        <dbReference type="Google" id="ProtNLM"/>
    </source>
</evidence>
<sequence>MNRATFIRLTTGFTVGVGATIASLRHGGESHWINRDVLGLEKKKKNDGVVEAETKIIDTRLREYFNRQGNREIKAFDEIKKLTNSTFPKDAIMVTDLAELYFFRWLMPTLNVKKALEVGVFTGSSSLAIAKGLPKDGRLVAIDISDEFTKVAREFWKKEGINEKIDLRLGKGIDVLKELINNKSEVETYDFVFIDAYKPEYKDYYELSLKLLKKNGIMCIDNTLWERKVADPSNQETNTVFIRQFNEMVRNDPRVDIALTSIGDGVTFVRKL</sequence>
<dbReference type="SUPFAM" id="SSF53335">
    <property type="entry name" value="S-adenosyl-L-methionine-dependent methyltransferases"/>
    <property type="match status" value="1"/>
</dbReference>
<evidence type="ECO:0000313" key="6">
    <source>
        <dbReference type="Proteomes" id="UP000023152"/>
    </source>
</evidence>
<evidence type="ECO:0000256" key="3">
    <source>
        <dbReference type="ARBA" id="ARBA00022691"/>
    </source>
</evidence>
<evidence type="ECO:0000313" key="5">
    <source>
        <dbReference type="EMBL" id="ETO09398.1"/>
    </source>
</evidence>
<dbReference type="PROSITE" id="PS51682">
    <property type="entry name" value="SAM_OMT_I"/>
    <property type="match status" value="1"/>
</dbReference>
<dbReference type="AlphaFoldDB" id="X6M5Z7"/>
<evidence type="ECO:0000256" key="2">
    <source>
        <dbReference type="ARBA" id="ARBA00022679"/>
    </source>
</evidence>
<dbReference type="GO" id="GO:0032259">
    <property type="term" value="P:methylation"/>
    <property type="evidence" value="ECO:0007669"/>
    <property type="project" value="UniProtKB-KW"/>
</dbReference>
<dbReference type="PANTHER" id="PTHR10509">
    <property type="entry name" value="O-METHYLTRANSFERASE-RELATED"/>
    <property type="match status" value="1"/>
</dbReference>
<organism evidence="5 6">
    <name type="scientific">Reticulomyxa filosa</name>
    <dbReference type="NCBI Taxonomy" id="46433"/>
    <lineage>
        <taxon>Eukaryota</taxon>
        <taxon>Sar</taxon>
        <taxon>Rhizaria</taxon>
        <taxon>Retaria</taxon>
        <taxon>Foraminifera</taxon>
        <taxon>Monothalamids</taxon>
        <taxon>Reticulomyxidae</taxon>
        <taxon>Reticulomyxa</taxon>
    </lineage>
</organism>
<dbReference type="OrthoDB" id="10251242at2759"/>
<keyword evidence="2" id="KW-0808">Transferase</keyword>
<dbReference type="GO" id="GO:0008757">
    <property type="term" value="F:S-adenosylmethionine-dependent methyltransferase activity"/>
    <property type="evidence" value="ECO:0007669"/>
    <property type="project" value="TreeGrafter"/>
</dbReference>
<dbReference type="Gene3D" id="3.40.50.150">
    <property type="entry name" value="Vaccinia Virus protein VP39"/>
    <property type="match status" value="1"/>
</dbReference>
<protein>
    <recommendedName>
        <fullName evidence="7">O-methyltransferase</fullName>
    </recommendedName>
</protein>
<keyword evidence="1" id="KW-0489">Methyltransferase</keyword>
<evidence type="ECO:0000256" key="4">
    <source>
        <dbReference type="ARBA" id="ARBA00023453"/>
    </source>
</evidence>
<name>X6M5Z7_RETFI</name>
<dbReference type="GO" id="GO:0008171">
    <property type="term" value="F:O-methyltransferase activity"/>
    <property type="evidence" value="ECO:0007669"/>
    <property type="project" value="InterPro"/>
</dbReference>
<proteinExistence type="inferred from homology"/>
<keyword evidence="6" id="KW-1185">Reference proteome</keyword>
<dbReference type="InterPro" id="IPR002935">
    <property type="entry name" value="SAM_O-MeTrfase"/>
</dbReference>
<gene>
    <name evidence="5" type="ORF">RFI_27980</name>
</gene>
<comment type="caution">
    <text evidence="5">The sequence shown here is derived from an EMBL/GenBank/DDBJ whole genome shotgun (WGS) entry which is preliminary data.</text>
</comment>
<dbReference type="CDD" id="cd02440">
    <property type="entry name" value="AdoMet_MTases"/>
    <property type="match status" value="1"/>
</dbReference>
<dbReference type="InterPro" id="IPR050362">
    <property type="entry name" value="Cation-dep_OMT"/>
</dbReference>
<dbReference type="InterPro" id="IPR029063">
    <property type="entry name" value="SAM-dependent_MTases_sf"/>
</dbReference>
<accession>X6M5Z7</accession>
<dbReference type="Pfam" id="PF01596">
    <property type="entry name" value="Methyltransf_3"/>
    <property type="match status" value="1"/>
</dbReference>
<keyword evidence="3" id="KW-0949">S-adenosyl-L-methionine</keyword>
<evidence type="ECO:0000256" key="1">
    <source>
        <dbReference type="ARBA" id="ARBA00022603"/>
    </source>
</evidence>
<dbReference type="OMA" id="PYDMIFI"/>
<dbReference type="Proteomes" id="UP000023152">
    <property type="component" value="Unassembled WGS sequence"/>
</dbReference>
<dbReference type="PANTHER" id="PTHR10509:SF14">
    <property type="entry name" value="CAFFEOYL-COA O-METHYLTRANSFERASE 3-RELATED"/>
    <property type="match status" value="1"/>
</dbReference>
<comment type="similarity">
    <text evidence="4">Belongs to the class I-like SAM-binding methyltransferase superfamily. Cation-dependent O-methyltransferase family.</text>
</comment>
<dbReference type="EMBL" id="ASPP01024088">
    <property type="protein sequence ID" value="ETO09398.1"/>
    <property type="molecule type" value="Genomic_DNA"/>
</dbReference>
<reference evidence="5 6" key="1">
    <citation type="journal article" date="2013" name="Curr. Biol.">
        <title>The Genome of the Foraminiferan Reticulomyxa filosa.</title>
        <authorList>
            <person name="Glockner G."/>
            <person name="Hulsmann N."/>
            <person name="Schleicher M."/>
            <person name="Noegel A.A."/>
            <person name="Eichinger L."/>
            <person name="Gallinger C."/>
            <person name="Pawlowski J."/>
            <person name="Sierra R."/>
            <person name="Euteneuer U."/>
            <person name="Pillet L."/>
            <person name="Moustafa A."/>
            <person name="Platzer M."/>
            <person name="Groth M."/>
            <person name="Szafranski K."/>
            <person name="Schliwa M."/>
        </authorList>
    </citation>
    <scope>NUCLEOTIDE SEQUENCE [LARGE SCALE GENOMIC DNA]</scope>
</reference>